<evidence type="ECO:0000313" key="2">
    <source>
        <dbReference type="Proteomes" id="UP000004277"/>
    </source>
</evidence>
<evidence type="ECO:0000313" key="1">
    <source>
        <dbReference type="EMBL" id="TMS57076.1"/>
    </source>
</evidence>
<dbReference type="EMBL" id="AKCV02000025">
    <property type="protein sequence ID" value="TMS57076.1"/>
    <property type="molecule type" value="Genomic_DNA"/>
</dbReference>
<name>A0ACD3SLJ3_9BURK</name>
<reference evidence="1" key="1">
    <citation type="submission" date="2019-05" db="EMBL/GenBank/DDBJ databases">
        <title>Revised genome assembly of Burkholderiaceae (previously Ralstonia) sp. PBA.</title>
        <authorList>
            <person name="Gan H.M."/>
        </authorList>
    </citation>
    <scope>NUCLEOTIDE SEQUENCE</scope>
    <source>
        <strain evidence="1">PBA</strain>
    </source>
</reference>
<organism evidence="1 2">
    <name type="scientific">Imbroritus primus</name>
    <dbReference type="NCBI Taxonomy" id="3058603"/>
    <lineage>
        <taxon>Bacteria</taxon>
        <taxon>Pseudomonadati</taxon>
        <taxon>Pseudomonadota</taxon>
        <taxon>Betaproteobacteria</taxon>
        <taxon>Burkholderiales</taxon>
        <taxon>Burkholderiaceae</taxon>
        <taxon>Imbroritus</taxon>
    </lineage>
</organism>
<accession>A0ACD3SLJ3</accession>
<protein>
    <submittedName>
        <fullName evidence="1">Uncharacterized protein</fullName>
    </submittedName>
</protein>
<keyword evidence="2" id="KW-1185">Reference proteome</keyword>
<comment type="caution">
    <text evidence="1">The sequence shown here is derived from an EMBL/GenBank/DDBJ whole genome shotgun (WGS) entry which is preliminary data.</text>
</comment>
<proteinExistence type="predicted"/>
<sequence length="208" mass="23132">MPMAEPSQPAGYSFRNRHGSHTGMSLTRPLQGAPMTELSLVRLTLDYGLEGISYTRGNTRPTLPRDRDLRPSGVGRRPQLEALLAMPNLDSYLRDALMPSLNHPELLNRVQFERTLDRLYEGLRRLIEHVAERDEDSRGGKDGTNGSDQEDGTGNGGDSGSDDRGGDGEDPGIRGPERRDLRQACEALQRERALRADVWNYLNALHQG</sequence>
<dbReference type="Proteomes" id="UP000004277">
    <property type="component" value="Unassembled WGS sequence"/>
</dbReference>
<gene>
    <name evidence="1" type="ORF">MW7_014030</name>
</gene>